<name>A0A964BQA5_9CYAN</name>
<dbReference type="AlphaFoldDB" id="A0A964BQA5"/>
<protein>
    <recommendedName>
        <fullName evidence="4">Secreted protein</fullName>
    </recommendedName>
</protein>
<evidence type="ECO:0000256" key="1">
    <source>
        <dbReference type="SAM" id="SignalP"/>
    </source>
</evidence>
<feature type="signal peptide" evidence="1">
    <location>
        <begin position="1"/>
        <end position="27"/>
    </location>
</feature>
<evidence type="ECO:0008006" key="4">
    <source>
        <dbReference type="Google" id="ProtNLM"/>
    </source>
</evidence>
<proteinExistence type="predicted"/>
<evidence type="ECO:0000313" key="2">
    <source>
        <dbReference type="EMBL" id="MCC0176513.1"/>
    </source>
</evidence>
<keyword evidence="1" id="KW-0732">Signal</keyword>
<reference evidence="2" key="1">
    <citation type="journal article" date="2021" name="Antonie Van Leeuwenhoek">
        <title>Draft genome and description of Waterburya agarophytonicola gen. nov. sp. nov. (Pleurocapsales, Cyanobacteria): a seaweed symbiont.</title>
        <authorList>
            <person name="Bonthond G."/>
            <person name="Shalygin S."/>
            <person name="Bayer T."/>
            <person name="Weinberger F."/>
        </authorList>
    </citation>
    <scope>NUCLEOTIDE SEQUENCE</scope>
    <source>
        <strain evidence="2">KI4</strain>
    </source>
</reference>
<sequence length="88" mass="9215">MIKNLLRLLASSATFVAVMLVANITVAAPQIDNTSILTTARSQSSLVSLNVVSPSLVFDCQPNHFLSDSLGCSCAVCTQGIESTSNNI</sequence>
<dbReference type="Proteomes" id="UP000729733">
    <property type="component" value="Unassembled WGS sequence"/>
</dbReference>
<dbReference type="EMBL" id="JADWDC010000010">
    <property type="protein sequence ID" value="MCC0176513.1"/>
    <property type="molecule type" value="Genomic_DNA"/>
</dbReference>
<feature type="chain" id="PRO_5037217916" description="Secreted protein" evidence="1">
    <location>
        <begin position="28"/>
        <end position="88"/>
    </location>
</feature>
<keyword evidence="3" id="KW-1185">Reference proteome</keyword>
<accession>A0A964BQA5</accession>
<comment type="caution">
    <text evidence="2">The sequence shown here is derived from an EMBL/GenBank/DDBJ whole genome shotgun (WGS) entry which is preliminary data.</text>
</comment>
<organism evidence="2 3">
    <name type="scientific">Waterburya agarophytonicola KI4</name>
    <dbReference type="NCBI Taxonomy" id="2874699"/>
    <lineage>
        <taxon>Bacteria</taxon>
        <taxon>Bacillati</taxon>
        <taxon>Cyanobacteriota</taxon>
        <taxon>Cyanophyceae</taxon>
        <taxon>Pleurocapsales</taxon>
        <taxon>Hyellaceae</taxon>
        <taxon>Waterburya</taxon>
        <taxon>Waterburya agarophytonicola</taxon>
    </lineage>
</organism>
<evidence type="ECO:0000313" key="3">
    <source>
        <dbReference type="Proteomes" id="UP000729733"/>
    </source>
</evidence>
<gene>
    <name evidence="2" type="ORF">I4641_05910</name>
</gene>
<dbReference type="RefSeq" id="WP_229639551.1">
    <property type="nucleotide sequence ID" value="NZ_JADWDC010000010.1"/>
</dbReference>